<keyword evidence="1" id="KW-1133">Transmembrane helix</keyword>
<gene>
    <name evidence="2" type="ORF">C2G38_1049518</name>
</gene>
<feature type="transmembrane region" description="Helical" evidence="1">
    <location>
        <begin position="37"/>
        <end position="54"/>
    </location>
</feature>
<proteinExistence type="predicted"/>
<dbReference type="Proteomes" id="UP000266673">
    <property type="component" value="Unassembled WGS sequence"/>
</dbReference>
<comment type="caution">
    <text evidence="2">The sequence shown here is derived from an EMBL/GenBank/DDBJ whole genome shotgun (WGS) entry which is preliminary data.</text>
</comment>
<accession>A0A397TW22</accession>
<protein>
    <submittedName>
        <fullName evidence="2">Uncharacterized protein</fullName>
    </submittedName>
</protein>
<keyword evidence="1" id="KW-0812">Transmembrane</keyword>
<keyword evidence="3" id="KW-1185">Reference proteome</keyword>
<name>A0A397TW22_9GLOM</name>
<sequence length="70" mass="8334">MWGAVYTAVYGIFYLIYSSSTIRLYQCPNVSIRSYNFISSGFIYYIIFEFLLITSQNHQLIFDSIFVYDR</sequence>
<feature type="transmembrane region" description="Helical" evidence="1">
    <location>
        <begin position="6"/>
        <end position="25"/>
    </location>
</feature>
<organism evidence="2 3">
    <name type="scientific">Gigaspora rosea</name>
    <dbReference type="NCBI Taxonomy" id="44941"/>
    <lineage>
        <taxon>Eukaryota</taxon>
        <taxon>Fungi</taxon>
        <taxon>Fungi incertae sedis</taxon>
        <taxon>Mucoromycota</taxon>
        <taxon>Glomeromycotina</taxon>
        <taxon>Glomeromycetes</taxon>
        <taxon>Diversisporales</taxon>
        <taxon>Gigasporaceae</taxon>
        <taxon>Gigaspora</taxon>
    </lineage>
</organism>
<keyword evidence="1" id="KW-0472">Membrane</keyword>
<evidence type="ECO:0000313" key="2">
    <source>
        <dbReference type="EMBL" id="RIB01088.1"/>
    </source>
</evidence>
<reference evidence="2 3" key="1">
    <citation type="submission" date="2018-06" db="EMBL/GenBank/DDBJ databases">
        <title>Comparative genomics reveals the genomic features of Rhizophagus irregularis, R. cerebriforme, R. diaphanum and Gigaspora rosea, and their symbiotic lifestyle signature.</title>
        <authorList>
            <person name="Morin E."/>
            <person name="San Clemente H."/>
            <person name="Chen E.C.H."/>
            <person name="De La Providencia I."/>
            <person name="Hainaut M."/>
            <person name="Kuo A."/>
            <person name="Kohler A."/>
            <person name="Murat C."/>
            <person name="Tang N."/>
            <person name="Roy S."/>
            <person name="Loubradou J."/>
            <person name="Henrissat B."/>
            <person name="Grigoriev I.V."/>
            <person name="Corradi N."/>
            <person name="Roux C."/>
            <person name="Martin F.M."/>
        </authorList>
    </citation>
    <scope>NUCLEOTIDE SEQUENCE [LARGE SCALE GENOMIC DNA]</scope>
    <source>
        <strain evidence="2 3">DAOM 194757</strain>
    </source>
</reference>
<dbReference type="EMBL" id="QKWP01003338">
    <property type="protein sequence ID" value="RIB01088.1"/>
    <property type="molecule type" value="Genomic_DNA"/>
</dbReference>
<evidence type="ECO:0000313" key="3">
    <source>
        <dbReference type="Proteomes" id="UP000266673"/>
    </source>
</evidence>
<dbReference type="AlphaFoldDB" id="A0A397TW22"/>
<evidence type="ECO:0000256" key="1">
    <source>
        <dbReference type="SAM" id="Phobius"/>
    </source>
</evidence>